<comment type="caution">
    <text evidence="2">The sequence shown here is derived from an EMBL/GenBank/DDBJ whole genome shotgun (WGS) entry which is preliminary data.</text>
</comment>
<proteinExistence type="predicted"/>
<feature type="region of interest" description="Disordered" evidence="1">
    <location>
        <begin position="1"/>
        <end position="65"/>
    </location>
</feature>
<protein>
    <submittedName>
        <fullName evidence="2">Uncharacterized protein</fullName>
    </submittedName>
</protein>
<sequence length="268" mass="28850">MSKTQEVSAVEADERREPTEAEAVAIDAARERRSNRPVRVQYNERERDGGTVRLESPHSDDEGNADHLADVFATSSEPFVSRSLVHLANMTSDNGSGDGFAGSCEGLNRDLALIGAIQPQNELEAALAVQMASVHELSLELLRRARKAKTVEGMQAYGNQATKMTRTFAAQMKALSDWRRGGEQVVRHVHVYEGGQAIVAGTINAGGQKTGFTAFKPHEQHIEGPCGPEVLGYDARGYAMPATSDEGPEPVQSARRQDSGCGSTKGES</sequence>
<feature type="compositionally biased region" description="Basic and acidic residues" evidence="1">
    <location>
        <begin position="42"/>
        <end position="65"/>
    </location>
</feature>
<dbReference type="EMBL" id="WTYN01000001">
    <property type="protein sequence ID" value="MXO63430.1"/>
    <property type="molecule type" value="Genomic_DNA"/>
</dbReference>
<gene>
    <name evidence="2" type="ORF">GRI48_10445</name>
</gene>
<dbReference type="Proteomes" id="UP000445582">
    <property type="component" value="Unassembled WGS sequence"/>
</dbReference>
<name>A0A844YFY9_9SPHN</name>
<keyword evidence="3" id="KW-1185">Reference proteome</keyword>
<evidence type="ECO:0000313" key="3">
    <source>
        <dbReference type="Proteomes" id="UP000445582"/>
    </source>
</evidence>
<accession>A0A844YFY9</accession>
<reference evidence="2 3" key="1">
    <citation type="submission" date="2019-12" db="EMBL/GenBank/DDBJ databases">
        <title>Genomic-based taxomic classification of the family Erythrobacteraceae.</title>
        <authorList>
            <person name="Xu L."/>
        </authorList>
    </citation>
    <scope>NUCLEOTIDE SEQUENCE [LARGE SCALE GENOMIC DNA]</scope>
    <source>
        <strain evidence="2 3">MCCC 1A09965</strain>
    </source>
</reference>
<evidence type="ECO:0000256" key="1">
    <source>
        <dbReference type="SAM" id="MobiDB-lite"/>
    </source>
</evidence>
<evidence type="ECO:0000313" key="2">
    <source>
        <dbReference type="EMBL" id="MXO63430.1"/>
    </source>
</evidence>
<dbReference type="AlphaFoldDB" id="A0A844YFY9"/>
<dbReference type="OrthoDB" id="7432673at2"/>
<feature type="region of interest" description="Disordered" evidence="1">
    <location>
        <begin position="239"/>
        <end position="268"/>
    </location>
</feature>
<organism evidence="2 3">
    <name type="scientific">Qipengyuania oceanensis</name>
    <dbReference type="NCBI Taxonomy" id="1463597"/>
    <lineage>
        <taxon>Bacteria</taxon>
        <taxon>Pseudomonadati</taxon>
        <taxon>Pseudomonadota</taxon>
        <taxon>Alphaproteobacteria</taxon>
        <taxon>Sphingomonadales</taxon>
        <taxon>Erythrobacteraceae</taxon>
        <taxon>Qipengyuania</taxon>
    </lineage>
</organism>
<dbReference type="RefSeq" id="WP_160675076.1">
    <property type="nucleotide sequence ID" value="NZ_WTYN01000001.1"/>
</dbReference>